<accession>A0A179D1W1</accession>
<dbReference type="InterPro" id="IPR019613">
    <property type="entry name" value="DUF4198"/>
</dbReference>
<evidence type="ECO:0000256" key="1">
    <source>
        <dbReference type="SAM" id="SignalP"/>
    </source>
</evidence>
<keyword evidence="1" id="KW-0732">Signal</keyword>
<proteinExistence type="predicted"/>
<evidence type="ECO:0000313" key="3">
    <source>
        <dbReference type="Proteomes" id="UP000078390"/>
    </source>
</evidence>
<dbReference type="Pfam" id="PF10670">
    <property type="entry name" value="DUF4198"/>
    <property type="match status" value="1"/>
</dbReference>
<evidence type="ECO:0000313" key="2">
    <source>
        <dbReference type="EMBL" id="OAQ20046.1"/>
    </source>
</evidence>
<dbReference type="Proteomes" id="UP000078390">
    <property type="component" value="Unassembled WGS sequence"/>
</dbReference>
<dbReference type="EMBL" id="LWLG01000017">
    <property type="protein sequence ID" value="OAQ20046.1"/>
    <property type="molecule type" value="Genomic_DNA"/>
</dbReference>
<dbReference type="OrthoDB" id="581894at2"/>
<name>A0A179D1W1_9BACT</name>
<sequence>MKKLLIVPFSFMCLLVFSSLVKAHDLWLQAQNYYLDSMENIEIKVVFGHNFPYEDILIPKKDISEFSYVTPEGVKKSVTNIWESIKGNRKREYKKGSLIGEIDLSKCTKCKEGTYIIAASRVRKGDKFHVPSGKYGKAIIIVGQKGTQKITKGGVL</sequence>
<comment type="caution">
    <text evidence="2">The sequence shown here is derived from an EMBL/GenBank/DDBJ whole genome shotgun (WGS) entry which is preliminary data.</text>
</comment>
<dbReference type="RefSeq" id="WP_068671600.1">
    <property type="nucleotide sequence ID" value="NZ_LWLG01000017.1"/>
</dbReference>
<feature type="chain" id="PRO_5008100233" description="DUF4198 domain-containing protein" evidence="1">
    <location>
        <begin position="24"/>
        <end position="156"/>
    </location>
</feature>
<dbReference type="STRING" id="999894.TDIS_1865"/>
<gene>
    <name evidence="2" type="ORF">TDIS_1865</name>
</gene>
<evidence type="ECO:0008006" key="4">
    <source>
        <dbReference type="Google" id="ProtNLM"/>
    </source>
</evidence>
<protein>
    <recommendedName>
        <fullName evidence="4">DUF4198 domain-containing protein</fullName>
    </recommendedName>
</protein>
<keyword evidence="3" id="KW-1185">Reference proteome</keyword>
<dbReference type="AlphaFoldDB" id="A0A179D1W1"/>
<organism evidence="2 3">
    <name type="scientific">Thermosulfurimonas dismutans</name>
    <dbReference type="NCBI Taxonomy" id="999894"/>
    <lineage>
        <taxon>Bacteria</taxon>
        <taxon>Pseudomonadati</taxon>
        <taxon>Thermodesulfobacteriota</taxon>
        <taxon>Thermodesulfobacteria</taxon>
        <taxon>Thermodesulfobacteriales</taxon>
        <taxon>Thermodesulfobacteriaceae</taxon>
        <taxon>Thermosulfurimonas</taxon>
    </lineage>
</organism>
<feature type="signal peptide" evidence="1">
    <location>
        <begin position="1"/>
        <end position="23"/>
    </location>
</feature>
<reference evidence="2 3" key="1">
    <citation type="submission" date="2016-04" db="EMBL/GenBank/DDBJ databases">
        <title>Genome analysis of Thermosulfurimonas dismutans, the first thermophilic sulfur-disproportionating bacterium of the phylum Thermodesulfobacteria.</title>
        <authorList>
            <person name="Mardanov A.V."/>
            <person name="Beletsky A.V."/>
            <person name="Kadnikov V.V."/>
            <person name="Slobodkin A.I."/>
            <person name="Ravin N.V."/>
        </authorList>
    </citation>
    <scope>NUCLEOTIDE SEQUENCE [LARGE SCALE GENOMIC DNA]</scope>
    <source>
        <strain evidence="2 3">S95</strain>
    </source>
</reference>